<dbReference type="PANTHER" id="PTHR23502:SF33">
    <property type="entry name" value="MAJOR FACILITATOR SUPERFAMILY (MFS) PROFILE DOMAIN-CONTAINING PROTEIN-RELATED"/>
    <property type="match status" value="1"/>
</dbReference>
<feature type="transmembrane region" description="Helical" evidence="5">
    <location>
        <begin position="100"/>
        <end position="118"/>
    </location>
</feature>
<dbReference type="EMBL" id="KQ947421">
    <property type="protein sequence ID" value="KUJ13700.1"/>
    <property type="molecule type" value="Genomic_DNA"/>
</dbReference>
<dbReference type="Gene3D" id="1.20.1720.10">
    <property type="entry name" value="Multidrug resistance protein D"/>
    <property type="match status" value="1"/>
</dbReference>
<evidence type="ECO:0000256" key="4">
    <source>
        <dbReference type="ARBA" id="ARBA00023136"/>
    </source>
</evidence>
<feature type="transmembrane region" description="Helical" evidence="5">
    <location>
        <begin position="68"/>
        <end position="88"/>
    </location>
</feature>
<dbReference type="OrthoDB" id="5296287at2759"/>
<protein>
    <submittedName>
        <fullName evidence="7">Synaptic vesicle transporter</fullName>
    </submittedName>
</protein>
<dbReference type="GO" id="GO:0140115">
    <property type="term" value="P:export across plasma membrane"/>
    <property type="evidence" value="ECO:0007669"/>
    <property type="project" value="UniProtKB-ARBA"/>
</dbReference>
<feature type="transmembrane region" description="Helical" evidence="5">
    <location>
        <begin position="34"/>
        <end position="56"/>
    </location>
</feature>
<dbReference type="GO" id="GO:0042908">
    <property type="term" value="P:xenobiotic transport"/>
    <property type="evidence" value="ECO:0007669"/>
    <property type="project" value="UniProtKB-ARBA"/>
</dbReference>
<keyword evidence="8" id="KW-1185">Reference proteome</keyword>
<name>A0A194X0I4_MOLSC</name>
<dbReference type="GO" id="GO:0022857">
    <property type="term" value="F:transmembrane transporter activity"/>
    <property type="evidence" value="ECO:0007669"/>
    <property type="project" value="InterPro"/>
</dbReference>
<feature type="transmembrane region" description="Helical" evidence="5">
    <location>
        <begin position="343"/>
        <end position="364"/>
    </location>
</feature>
<evidence type="ECO:0000259" key="6">
    <source>
        <dbReference type="PROSITE" id="PS50850"/>
    </source>
</evidence>
<evidence type="ECO:0000256" key="3">
    <source>
        <dbReference type="ARBA" id="ARBA00022989"/>
    </source>
</evidence>
<dbReference type="Gene3D" id="1.20.1250.20">
    <property type="entry name" value="MFS general substrate transporter like domains"/>
    <property type="match status" value="1"/>
</dbReference>
<dbReference type="KEGG" id="psco:LY89DRAFT_708877"/>
<dbReference type="InterPro" id="IPR011701">
    <property type="entry name" value="MFS"/>
</dbReference>
<dbReference type="PROSITE" id="PS50850">
    <property type="entry name" value="MFS"/>
    <property type="match status" value="1"/>
</dbReference>
<keyword evidence="2 5" id="KW-0812">Transmembrane</keyword>
<evidence type="ECO:0000313" key="7">
    <source>
        <dbReference type="EMBL" id="KUJ13700.1"/>
    </source>
</evidence>
<evidence type="ECO:0000256" key="5">
    <source>
        <dbReference type="SAM" id="Phobius"/>
    </source>
</evidence>
<evidence type="ECO:0000313" key="8">
    <source>
        <dbReference type="Proteomes" id="UP000070700"/>
    </source>
</evidence>
<feature type="transmembrane region" description="Helical" evidence="5">
    <location>
        <begin position="318"/>
        <end position="337"/>
    </location>
</feature>
<feature type="transmembrane region" description="Helical" evidence="5">
    <location>
        <begin position="157"/>
        <end position="179"/>
    </location>
</feature>
<keyword evidence="3 5" id="KW-1133">Transmembrane helix</keyword>
<dbReference type="SUPFAM" id="SSF103473">
    <property type="entry name" value="MFS general substrate transporter"/>
    <property type="match status" value="1"/>
</dbReference>
<evidence type="ECO:0000256" key="1">
    <source>
        <dbReference type="ARBA" id="ARBA00004141"/>
    </source>
</evidence>
<accession>A0A194X0I4</accession>
<feature type="transmembrane region" description="Helical" evidence="5">
    <location>
        <begin position="233"/>
        <end position="257"/>
    </location>
</feature>
<proteinExistence type="predicted"/>
<dbReference type="RefSeq" id="XP_018068055.1">
    <property type="nucleotide sequence ID" value="XM_018217711.1"/>
</dbReference>
<dbReference type="PANTHER" id="PTHR23502">
    <property type="entry name" value="MAJOR FACILITATOR SUPERFAMILY"/>
    <property type="match status" value="1"/>
</dbReference>
<dbReference type="GO" id="GO:0016020">
    <property type="term" value="C:membrane"/>
    <property type="evidence" value="ECO:0007669"/>
    <property type="project" value="UniProtKB-SubCell"/>
</dbReference>
<dbReference type="FunFam" id="1.20.1250.20:FF:000011">
    <property type="entry name" value="MFS multidrug transporter, putative"/>
    <property type="match status" value="1"/>
</dbReference>
<gene>
    <name evidence="7" type="ORF">LY89DRAFT_708877</name>
</gene>
<dbReference type="PROSITE" id="PS00216">
    <property type="entry name" value="SUGAR_TRANSPORT_1"/>
    <property type="match status" value="1"/>
</dbReference>
<dbReference type="Pfam" id="PF07690">
    <property type="entry name" value="MFS_1"/>
    <property type="match status" value="2"/>
</dbReference>
<dbReference type="InterPro" id="IPR020846">
    <property type="entry name" value="MFS_dom"/>
</dbReference>
<feature type="transmembrane region" description="Helical" evidence="5">
    <location>
        <begin position="376"/>
        <end position="398"/>
    </location>
</feature>
<dbReference type="AlphaFoldDB" id="A0A194X0I4"/>
<dbReference type="InterPro" id="IPR005829">
    <property type="entry name" value="Sugar_transporter_CS"/>
</dbReference>
<reference evidence="7 8" key="1">
    <citation type="submission" date="2015-10" db="EMBL/GenBank/DDBJ databases">
        <title>Full genome of DAOMC 229536 Phialocephala scopiformis, a fungal endophyte of spruce producing the potent anti-insectan compound rugulosin.</title>
        <authorList>
            <consortium name="DOE Joint Genome Institute"/>
            <person name="Walker A.K."/>
            <person name="Frasz S.L."/>
            <person name="Seifert K.A."/>
            <person name="Miller J.D."/>
            <person name="Mondo S.J."/>
            <person name="Labutti K."/>
            <person name="Lipzen A."/>
            <person name="Dockter R."/>
            <person name="Kennedy M."/>
            <person name="Grigoriev I.V."/>
            <person name="Spatafora J.W."/>
        </authorList>
    </citation>
    <scope>NUCLEOTIDE SEQUENCE [LARGE SCALE GENOMIC DNA]</scope>
    <source>
        <strain evidence="7 8">CBS 120377</strain>
    </source>
</reference>
<organism evidence="7 8">
    <name type="scientific">Mollisia scopiformis</name>
    <name type="common">Conifer needle endophyte fungus</name>
    <name type="synonym">Phialocephala scopiformis</name>
    <dbReference type="NCBI Taxonomy" id="149040"/>
    <lineage>
        <taxon>Eukaryota</taxon>
        <taxon>Fungi</taxon>
        <taxon>Dikarya</taxon>
        <taxon>Ascomycota</taxon>
        <taxon>Pezizomycotina</taxon>
        <taxon>Leotiomycetes</taxon>
        <taxon>Helotiales</taxon>
        <taxon>Mollisiaceae</taxon>
        <taxon>Mollisia</taxon>
    </lineage>
</organism>
<evidence type="ECO:0000256" key="2">
    <source>
        <dbReference type="ARBA" id="ARBA00022692"/>
    </source>
</evidence>
<comment type="subcellular location">
    <subcellularLocation>
        <location evidence="1">Membrane</location>
        <topology evidence="1">Multi-pass membrane protein</topology>
    </subcellularLocation>
</comment>
<dbReference type="Proteomes" id="UP000070700">
    <property type="component" value="Unassembled WGS sequence"/>
</dbReference>
<feature type="transmembrane region" description="Helical" evidence="5">
    <location>
        <begin position="125"/>
        <end position="145"/>
    </location>
</feature>
<sequence length="445" mass="48680">MVPETDLDRGIVGWNGQADPELPWNFSKFQKWSLLGQISAITFISPLASSIFAPGLSYMEEFHNSDNLLASFTVSVFILGYAIGPLFLAPVSEMWGRRPVLSTANGFFTVWQIGCALAPNLGSLIAFRFLAGCGGAGALTLIGGVTADLFVPQERGLANSIAAVLLIASATIGVLLEIFNKETYAPVLIARRTSRLRKELNRTDLYSCYEDREQSQTPSARFKQALSRPLRMLFLSPIIAICSFYVAVIYGELYLLLTTVSSVYQSSYHWAPELTGLATLGIGLGSIAGLAFVGSTSDKTVAILTRKNNNIYEPEMRLPSMIFFAMLIPIAFFWYGWTAEKHAHWIVLMLAQIPFGLGIMGIAFPIQIYLIDAFSLHAASAMAALTVSRSLFGALLPLPAPRMYKALGLGWGNSILGFLAVCMIPVPYVLWKFGGKIRKEHPIVL</sequence>
<feature type="transmembrane region" description="Helical" evidence="5">
    <location>
        <begin position="277"/>
        <end position="297"/>
    </location>
</feature>
<dbReference type="InParanoid" id="A0A194X0I4"/>
<feature type="domain" description="Major facilitator superfamily (MFS) profile" evidence="6">
    <location>
        <begin position="34"/>
        <end position="438"/>
    </location>
</feature>
<feature type="transmembrane region" description="Helical" evidence="5">
    <location>
        <begin position="410"/>
        <end position="431"/>
    </location>
</feature>
<dbReference type="InterPro" id="IPR036259">
    <property type="entry name" value="MFS_trans_sf"/>
</dbReference>
<keyword evidence="4 5" id="KW-0472">Membrane</keyword>
<dbReference type="CDD" id="cd17323">
    <property type="entry name" value="MFS_Tpo1_MDR_like"/>
    <property type="match status" value="1"/>
</dbReference>
<dbReference type="GeneID" id="28827437"/>